<comment type="subcellular location">
    <subcellularLocation>
        <location evidence="1">Cytoplasm</location>
        <location evidence="1">Cytosol</location>
    </subcellularLocation>
    <subcellularLocation>
        <location evidence="2">Nucleus</location>
        <location evidence="2">Nucleolus</location>
    </subcellularLocation>
</comment>
<keyword evidence="6" id="KW-0547">Nucleotide-binding</keyword>
<dbReference type="InterPro" id="IPR012973">
    <property type="entry name" value="NOG_C"/>
</dbReference>
<comment type="subunit">
    <text evidence="11">Component of the translation initiation factor 2B (eIF2B) complex which is a heterodecamer of two sets of five different subunits: alpha, beta, gamma, delta and epsilon. Subunits alpha, beta and delta comprise a regulatory subcomplex and subunits epsilon and gamma comprise a catalytic subcomplex. Within the complex, the hexameric regulatory complex resides at the center, with the two heterodimeric catalytic subcomplexes bound on opposite sides.</text>
</comment>
<dbReference type="InterPro" id="IPR006073">
    <property type="entry name" value="GTP-bd"/>
</dbReference>
<feature type="region of interest" description="Disordered" evidence="13">
    <location>
        <begin position="551"/>
        <end position="620"/>
    </location>
</feature>
<dbReference type="Pfam" id="PF17835">
    <property type="entry name" value="NOG1_N"/>
    <property type="match status" value="1"/>
</dbReference>
<dbReference type="PANTHER" id="PTHR45759">
    <property type="entry name" value="NUCLEOLAR GTP-BINDING PROTEIN 1"/>
    <property type="match status" value="1"/>
</dbReference>
<dbReference type="InterPro" id="IPR037171">
    <property type="entry name" value="NagB/RpiA_transferase-like"/>
</dbReference>
<dbReference type="PRINTS" id="PR00326">
    <property type="entry name" value="GTP1OBG"/>
</dbReference>
<keyword evidence="4" id="KW-0963">Cytoplasm</keyword>
<organism evidence="15 16">
    <name type="scientific">Seiridium cardinale</name>
    <dbReference type="NCBI Taxonomy" id="138064"/>
    <lineage>
        <taxon>Eukaryota</taxon>
        <taxon>Fungi</taxon>
        <taxon>Dikarya</taxon>
        <taxon>Ascomycota</taxon>
        <taxon>Pezizomycotina</taxon>
        <taxon>Sordariomycetes</taxon>
        <taxon>Xylariomycetidae</taxon>
        <taxon>Amphisphaeriales</taxon>
        <taxon>Sporocadaceae</taxon>
        <taxon>Seiridium</taxon>
    </lineage>
</organism>
<dbReference type="SUPFAM" id="SSF52540">
    <property type="entry name" value="P-loop containing nucleoside triphosphate hydrolases"/>
    <property type="match status" value="1"/>
</dbReference>
<evidence type="ECO:0000256" key="4">
    <source>
        <dbReference type="ARBA" id="ARBA00022490"/>
    </source>
</evidence>
<feature type="compositionally biased region" description="Polar residues" evidence="13">
    <location>
        <begin position="551"/>
        <end position="565"/>
    </location>
</feature>
<dbReference type="InterPro" id="IPR027417">
    <property type="entry name" value="P-loop_NTPase"/>
</dbReference>
<evidence type="ECO:0000256" key="3">
    <source>
        <dbReference type="ARBA" id="ARBA00007251"/>
    </source>
</evidence>
<dbReference type="InterPro" id="IPR042529">
    <property type="entry name" value="IF_2B-like_C"/>
</dbReference>
<dbReference type="CDD" id="cd01897">
    <property type="entry name" value="NOG"/>
    <property type="match status" value="1"/>
</dbReference>
<keyword evidence="7" id="KW-0342">GTP-binding</keyword>
<keyword evidence="5" id="KW-0690">Ribosome biogenesis</keyword>
<dbReference type="InterPro" id="IPR042528">
    <property type="entry name" value="elF-2B_alpha_N"/>
</dbReference>
<evidence type="ECO:0000256" key="5">
    <source>
        <dbReference type="ARBA" id="ARBA00022517"/>
    </source>
</evidence>
<name>A0ABR2XCA9_9PEZI</name>
<evidence type="ECO:0000313" key="15">
    <source>
        <dbReference type="EMBL" id="KAK9771307.1"/>
    </source>
</evidence>
<comment type="similarity">
    <text evidence="3 12">Belongs to the eIF-2B alpha/beta/delta subunits family.</text>
</comment>
<evidence type="ECO:0000256" key="8">
    <source>
        <dbReference type="ARBA" id="ARBA00023242"/>
    </source>
</evidence>
<dbReference type="Pfam" id="PF01008">
    <property type="entry name" value="IF-2B"/>
    <property type="match status" value="1"/>
</dbReference>
<gene>
    <name evidence="15" type="ORF">SCAR479_12040</name>
</gene>
<comment type="caution">
    <text evidence="15">The sequence shown here is derived from an EMBL/GenBank/DDBJ whole genome shotgun (WGS) entry which is preliminary data.</text>
</comment>
<dbReference type="InterPro" id="IPR031167">
    <property type="entry name" value="G_OBG"/>
</dbReference>
<evidence type="ECO:0000256" key="11">
    <source>
        <dbReference type="ARBA" id="ARBA00046432"/>
    </source>
</evidence>
<evidence type="ECO:0000256" key="1">
    <source>
        <dbReference type="ARBA" id="ARBA00004514"/>
    </source>
</evidence>
<dbReference type="EMBL" id="JARVKM010000077">
    <property type="protein sequence ID" value="KAK9771307.1"/>
    <property type="molecule type" value="Genomic_DNA"/>
</dbReference>
<dbReference type="Gene3D" id="3.40.50.300">
    <property type="entry name" value="P-loop containing nucleotide triphosphate hydrolases"/>
    <property type="match status" value="1"/>
</dbReference>
<dbReference type="Gene3D" id="1.20.120.1070">
    <property type="entry name" value="Translation initiation factor eIF-2B, N-terminal domain"/>
    <property type="match status" value="1"/>
</dbReference>
<sequence>MKTTWKDIPPVPTSQEFLDIVLSRTQRRLPTQIRSGFKISRIRGFYTRKVKFTQETFSEKFSQILESFPRLEDIHPFHKDLLNTLYDSDHYKIALGQLSTAKHLMETISRDYVRLLKYAQSLFQCKQLKRAALGRMATLLKRLKDSLAYLDQVRQHLGRLPSIDPNTRTLLLCGFPNVGKSSFLKSISRADVEVAPYAFTTKSLYVGHFDYKYLRFQAIDTPGLLDGPLESKTTVEMQSITAIAHLRSAILYFIDCSEQCGYPIKAQIELFKNLKPLFSNKLVFIVCNKIDILKPEELDAETAEELQSLMSGGDVELLQTSCNTQEGVQDVKNIVCERLIAERVSQKLKAGTNSSGAIGGRLADVMARIHVAQPMNGEVRETFVPDAIKELRKYSKNDPERRKLARDIEEENGGAGVYNVDLRADYLLDNPEWKQDRIPEIFDGKNVYDFIDPDIDAKLQALEEEEERLEAEGYYDSDEEIDDAEEADIRTKAELIKEKQALIRNEAKMRKSLKNQAIIPRKALRRPLSELEEGLDVLGVDTTDLALRARSSTVDQRGRSMSRSRLGTEVSDAMDIDATPKDRLRSKSRARSQPATNRREDGVTDDLVRSKAERASKVAQRKMNRMARQGEADRHIGATLPKHLVSIAISEVESSKANHVFSLLASEQWAKHPDDKGGTGLKSYPLLLDSFDVSPTHTFANMANDEDASAASTAAGTTTRDLPLRGASNPDADSFDIVATYHRLLSEDPDLTMPMAAIEALIEFLGHSKVKTVYETIDLVKTQSAKLQQAVTNPIALSHGTDLFQQYLIMSLKQPNAPGTPAKGKDKDPEGSFEEVRQHLLRNGRLFAARAKDGRERIAVNARKHIYHDTTILTHGGSRVVGTLLGRAAEKHDYGHYVDEPIRFSVIYAIDPALEVESNRVVAALRAKGVSVATVPLGAVSYVMEKVDMVVVGAEAVTANGGVISRLGTYQIAQLAKANRRPFFVAAEQHKFGKTFPLGQFDYSFDQGLLDFHASKKEEDGEKARKKPMENPIDYTPPEYIDSFFADHKVVTPIEVAKEVIDMLM</sequence>
<evidence type="ECO:0000256" key="2">
    <source>
        <dbReference type="ARBA" id="ARBA00004604"/>
    </source>
</evidence>
<feature type="domain" description="OBG-type G" evidence="14">
    <location>
        <begin position="168"/>
        <end position="340"/>
    </location>
</feature>
<dbReference type="InterPro" id="IPR000649">
    <property type="entry name" value="IF-2B-related"/>
</dbReference>
<evidence type="ECO:0000256" key="13">
    <source>
        <dbReference type="SAM" id="MobiDB-lite"/>
    </source>
</evidence>
<evidence type="ECO:0000256" key="9">
    <source>
        <dbReference type="ARBA" id="ARBA00044208"/>
    </source>
</evidence>
<dbReference type="PROSITE" id="PS51710">
    <property type="entry name" value="G_OBG"/>
    <property type="match status" value="1"/>
</dbReference>
<reference evidence="15 16" key="1">
    <citation type="submission" date="2024-02" db="EMBL/GenBank/DDBJ databases">
        <title>First draft genome assembly of two strains of Seiridium cardinale.</title>
        <authorList>
            <person name="Emiliani G."/>
            <person name="Scali E."/>
        </authorList>
    </citation>
    <scope>NUCLEOTIDE SEQUENCE [LARGE SCALE GENOMIC DNA]</scope>
    <source>
        <strain evidence="15 16">BM-138-000479</strain>
    </source>
</reference>
<proteinExistence type="inferred from homology"/>
<evidence type="ECO:0000259" key="14">
    <source>
        <dbReference type="PROSITE" id="PS51710"/>
    </source>
</evidence>
<dbReference type="SUPFAM" id="SSF100950">
    <property type="entry name" value="NagB/RpiA/CoA transferase-like"/>
    <property type="match status" value="1"/>
</dbReference>
<dbReference type="Gene3D" id="1.20.120.1190">
    <property type="match status" value="1"/>
</dbReference>
<evidence type="ECO:0000256" key="10">
    <source>
        <dbReference type="ARBA" id="ARBA00044236"/>
    </source>
</evidence>
<dbReference type="InterPro" id="IPR041623">
    <property type="entry name" value="NOG1_N"/>
</dbReference>
<dbReference type="Gene3D" id="3.40.50.10470">
    <property type="entry name" value="Translation initiation factor eif-2b, domain 2"/>
    <property type="match status" value="1"/>
</dbReference>
<evidence type="ECO:0000313" key="16">
    <source>
        <dbReference type="Proteomes" id="UP001465668"/>
    </source>
</evidence>
<dbReference type="InterPro" id="IPR010674">
    <property type="entry name" value="NOG1_Rossman_fold_dom"/>
</dbReference>
<dbReference type="Pfam" id="PF08155">
    <property type="entry name" value="NOGCT"/>
    <property type="match status" value="1"/>
</dbReference>
<evidence type="ECO:0000256" key="12">
    <source>
        <dbReference type="RuleBase" id="RU003814"/>
    </source>
</evidence>
<dbReference type="Proteomes" id="UP001465668">
    <property type="component" value="Unassembled WGS sequence"/>
</dbReference>
<feature type="compositionally biased region" description="Basic and acidic residues" evidence="13">
    <location>
        <begin position="597"/>
        <end position="616"/>
    </location>
</feature>
<evidence type="ECO:0000256" key="6">
    <source>
        <dbReference type="ARBA" id="ARBA00022741"/>
    </source>
</evidence>
<protein>
    <recommendedName>
        <fullName evidence="9">Translation initiation factor eIF2B subunit alpha</fullName>
    </recommendedName>
    <alternativeName>
        <fullName evidence="10">eIF2B GDP-GTP exchange factor subunit alpha</fullName>
    </alternativeName>
</protein>
<keyword evidence="16" id="KW-1185">Reference proteome</keyword>
<accession>A0ABR2XCA9</accession>
<dbReference type="Pfam" id="PF06858">
    <property type="entry name" value="NOG1"/>
    <property type="match status" value="1"/>
</dbReference>
<evidence type="ECO:0000256" key="7">
    <source>
        <dbReference type="ARBA" id="ARBA00023134"/>
    </source>
</evidence>
<keyword evidence="8" id="KW-0539">Nucleus</keyword>